<evidence type="ECO:0000313" key="1">
    <source>
        <dbReference type="EMBL" id="QBO63867.1"/>
    </source>
</evidence>
<organismHost>
    <name type="scientific">Escherichia coli</name>
    <dbReference type="NCBI Taxonomy" id="562"/>
</organismHost>
<organism evidence="1 2">
    <name type="scientific">Escherichia phage vB_EcoM_Goslar</name>
    <dbReference type="NCBI Taxonomy" id="2502409"/>
    <lineage>
        <taxon>Viruses</taxon>
        <taxon>Duplodnaviria</taxon>
        <taxon>Heunggongvirae</taxon>
        <taxon>Uroviricota</taxon>
        <taxon>Caudoviricetes</taxon>
        <taxon>Chimalliviridae</taxon>
        <taxon>Goslarvirus</taxon>
        <taxon>Goslarvirus goslar</taxon>
    </lineage>
</organism>
<gene>
    <name evidence="1" type="ORF">Goslar_00074</name>
</gene>
<reference evidence="1 2" key="1">
    <citation type="submission" date="2018-12" db="EMBL/GenBank/DDBJ databases">
        <title>Still something new to discover - new insights into E. coli phage diversity and taxonomy.</title>
        <authorList>
            <person name="Korf I.H.E."/>
            <person name="Adriaennsens E."/>
            <person name="Dreiseikelmann B."/>
            <person name="Kropinski A."/>
            <person name="Nimtz M."/>
            <person name="Meier-Kolthoff J.P."/>
            <person name="Rohde M."/>
            <person name="van Raaij M."/>
            <person name="Wittmann J."/>
        </authorList>
    </citation>
    <scope>NUCLEOTIDE SEQUENCE [LARGE SCALE GENOMIC DNA]</scope>
</reference>
<name>A0A482GFV7_BPGOS</name>
<protein>
    <submittedName>
        <fullName evidence="1">Uncharacterized protein</fullName>
    </submittedName>
</protein>
<accession>A0A482GFV7</accession>
<keyword evidence="2" id="KW-1185">Reference proteome</keyword>
<dbReference type="Proteomes" id="UP000294673">
    <property type="component" value="Segment"/>
</dbReference>
<proteinExistence type="predicted"/>
<evidence type="ECO:0000313" key="2">
    <source>
        <dbReference type="Proteomes" id="UP000294673"/>
    </source>
</evidence>
<dbReference type="EMBL" id="MK327938">
    <property type="protein sequence ID" value="QBO63867.1"/>
    <property type="molecule type" value="Genomic_DNA"/>
</dbReference>
<sequence>MSITQFANSIRSSEVTVQLLKDELRKEHETAANYLKEIEASVYRELDNVERFLQAGMDENMDPNKEVLKPRVDFYGSDIDRAIIRVFPNDYVKVDLNPIVTNINIDLKEKIDLPKPDGDILHAMNAIAVLKAAIVDTLKERNERRLVISVDSDSFSFSVYIDADGEEGNPKDVHRQLAEYIGERPSFGMGSMIIDMLESM</sequence>